<evidence type="ECO:0000256" key="1">
    <source>
        <dbReference type="SAM" id="Phobius"/>
    </source>
</evidence>
<keyword evidence="1" id="KW-0812">Transmembrane</keyword>
<dbReference type="EMBL" id="FJUX01000033">
    <property type="protein sequence ID" value="CZS97825.1"/>
    <property type="molecule type" value="Genomic_DNA"/>
</dbReference>
<gene>
    <name evidence="2" type="ORF">RAG0_06724</name>
</gene>
<dbReference type="Proteomes" id="UP000178912">
    <property type="component" value="Unassembled WGS sequence"/>
</dbReference>
<evidence type="ECO:0000313" key="2">
    <source>
        <dbReference type="EMBL" id="CZS97825.1"/>
    </source>
</evidence>
<protein>
    <submittedName>
        <fullName evidence="2">Uncharacterized protein</fullName>
    </submittedName>
</protein>
<keyword evidence="1" id="KW-0472">Membrane</keyword>
<keyword evidence="3" id="KW-1185">Reference proteome</keyword>
<dbReference type="AlphaFoldDB" id="A0A1E1KIG0"/>
<accession>A0A1E1KIG0</accession>
<organism evidence="2 3">
    <name type="scientific">Rhynchosporium agropyri</name>
    <dbReference type="NCBI Taxonomy" id="914238"/>
    <lineage>
        <taxon>Eukaryota</taxon>
        <taxon>Fungi</taxon>
        <taxon>Dikarya</taxon>
        <taxon>Ascomycota</taxon>
        <taxon>Pezizomycotina</taxon>
        <taxon>Leotiomycetes</taxon>
        <taxon>Helotiales</taxon>
        <taxon>Ploettnerulaceae</taxon>
        <taxon>Rhynchosporium</taxon>
    </lineage>
</organism>
<feature type="transmembrane region" description="Helical" evidence="1">
    <location>
        <begin position="32"/>
        <end position="50"/>
    </location>
</feature>
<name>A0A1E1KIG0_9HELO</name>
<sequence>MSLNLTSECNSILQASKENYLSTFQTIMCGSFILYVFIHLLHIFALMVVIKHASHAKEDILASLMNAEPEDKKDEIKRLCKKYGVQLLRQKRTGLESRGWVRRWGRDAEKMGYDEKTRYDHESTEGAIEV</sequence>
<evidence type="ECO:0000313" key="3">
    <source>
        <dbReference type="Proteomes" id="UP000178912"/>
    </source>
</evidence>
<reference evidence="3" key="1">
    <citation type="submission" date="2016-03" db="EMBL/GenBank/DDBJ databases">
        <authorList>
            <person name="Guldener U."/>
        </authorList>
    </citation>
    <scope>NUCLEOTIDE SEQUENCE [LARGE SCALE GENOMIC DNA]</scope>
    <source>
        <strain evidence="3">04CH-RAC-A.6.1</strain>
    </source>
</reference>
<keyword evidence="1" id="KW-1133">Transmembrane helix</keyword>
<proteinExistence type="predicted"/>